<dbReference type="RefSeq" id="WP_253568519.1">
    <property type="nucleotide sequence ID" value="NZ_JAMZEK010000004.1"/>
</dbReference>
<keyword evidence="2" id="KW-1185">Reference proteome</keyword>
<comment type="caution">
    <text evidence="1">The sequence shown here is derived from an EMBL/GenBank/DDBJ whole genome shotgun (WGS) entry which is preliminary data.</text>
</comment>
<dbReference type="Proteomes" id="UP001204615">
    <property type="component" value="Unassembled WGS sequence"/>
</dbReference>
<proteinExistence type="predicted"/>
<protein>
    <recommendedName>
        <fullName evidence="3">DUF3077 domain-containing protein</fullName>
    </recommendedName>
</protein>
<name>A0ABT1FEF6_9GAMM</name>
<evidence type="ECO:0008006" key="3">
    <source>
        <dbReference type="Google" id="ProtNLM"/>
    </source>
</evidence>
<accession>A0ABT1FEF6</accession>
<reference evidence="1 2" key="1">
    <citation type="submission" date="2022-06" db="EMBL/GenBank/DDBJ databases">
        <title>Dyella sp. Sa strain:Sa Genome sequencing.</title>
        <authorList>
            <person name="Park S."/>
        </authorList>
    </citation>
    <scope>NUCLEOTIDE SEQUENCE [LARGE SCALE GENOMIC DNA]</scope>
    <source>
        <strain evidence="1 2">Sa</strain>
    </source>
</reference>
<organism evidence="1 2">
    <name type="scientific">Dyella lutea</name>
    <dbReference type="NCBI Taxonomy" id="2950441"/>
    <lineage>
        <taxon>Bacteria</taxon>
        <taxon>Pseudomonadati</taxon>
        <taxon>Pseudomonadota</taxon>
        <taxon>Gammaproteobacteria</taxon>
        <taxon>Lysobacterales</taxon>
        <taxon>Rhodanobacteraceae</taxon>
        <taxon>Dyella</taxon>
    </lineage>
</organism>
<evidence type="ECO:0000313" key="2">
    <source>
        <dbReference type="Proteomes" id="UP001204615"/>
    </source>
</evidence>
<gene>
    <name evidence="1" type="ORF">NC595_17070</name>
</gene>
<evidence type="ECO:0000313" key="1">
    <source>
        <dbReference type="EMBL" id="MCP1375762.1"/>
    </source>
</evidence>
<dbReference type="EMBL" id="JAMZEK010000004">
    <property type="protein sequence ID" value="MCP1375762.1"/>
    <property type="molecule type" value="Genomic_DNA"/>
</dbReference>
<sequence length="94" mass="10047">MDRASSLEQRTVDTSGIALSLSNYEALLDLCDELQLLVALTATTHPIDDEILPVNLKRAALAGYLRGVAERIANALEEGGDSFDAHAAHRDVAS</sequence>